<dbReference type="EMBL" id="LBWE01000002">
    <property type="protein sequence ID" value="KKR02170.1"/>
    <property type="molecule type" value="Genomic_DNA"/>
</dbReference>
<dbReference type="Pfam" id="PF01035">
    <property type="entry name" value="DNA_binding_1"/>
    <property type="match status" value="1"/>
</dbReference>
<dbReference type="Gene3D" id="1.10.10.10">
    <property type="entry name" value="Winged helix-like DNA-binding domain superfamily/Winged helix DNA-binding domain"/>
    <property type="match status" value="1"/>
</dbReference>
<evidence type="ECO:0000256" key="5">
    <source>
        <dbReference type="ARBA" id="ARBA00022679"/>
    </source>
</evidence>
<evidence type="ECO:0000256" key="6">
    <source>
        <dbReference type="ARBA" id="ARBA00022763"/>
    </source>
</evidence>
<keyword evidence="4 10" id="KW-0489">Methyltransferase</keyword>
<dbReference type="GO" id="GO:0032259">
    <property type="term" value="P:methylation"/>
    <property type="evidence" value="ECO:0007669"/>
    <property type="project" value="UniProtKB-KW"/>
</dbReference>
<evidence type="ECO:0000256" key="2">
    <source>
        <dbReference type="ARBA" id="ARBA00008711"/>
    </source>
</evidence>
<dbReference type="InterPro" id="IPR014048">
    <property type="entry name" value="MethylDNA_cys_MeTrfase_DNA-bd"/>
</dbReference>
<evidence type="ECO:0000256" key="3">
    <source>
        <dbReference type="ARBA" id="ARBA00011918"/>
    </source>
</evidence>
<dbReference type="FunFam" id="1.10.10.10:FF:000214">
    <property type="entry name" value="Methylated-DNA--protein-cysteine methyltransferase"/>
    <property type="match status" value="1"/>
</dbReference>
<dbReference type="PANTHER" id="PTHR10815">
    <property type="entry name" value="METHYLATED-DNA--PROTEIN-CYSTEINE METHYLTRANSFERASE"/>
    <property type="match status" value="1"/>
</dbReference>
<keyword evidence="7" id="KW-0234">DNA repair</keyword>
<keyword evidence="5 10" id="KW-0808">Transferase</keyword>
<feature type="domain" description="Methylated-DNA-[protein]-cysteine S-methyltransferase DNA binding" evidence="9">
    <location>
        <begin position="13"/>
        <end position="95"/>
    </location>
</feature>
<evidence type="ECO:0000256" key="7">
    <source>
        <dbReference type="ARBA" id="ARBA00023204"/>
    </source>
</evidence>
<dbReference type="AlphaFoldDB" id="A0A837HS73"/>
<dbReference type="GO" id="GO:0003908">
    <property type="term" value="F:methylated-DNA-[protein]-cysteine S-methyltransferase activity"/>
    <property type="evidence" value="ECO:0007669"/>
    <property type="project" value="UniProtKB-EC"/>
</dbReference>
<proteinExistence type="inferred from homology"/>
<dbReference type="GO" id="GO:0006281">
    <property type="term" value="P:DNA repair"/>
    <property type="evidence" value="ECO:0007669"/>
    <property type="project" value="UniProtKB-KW"/>
</dbReference>
<reference evidence="10" key="1">
    <citation type="journal article" date="2015" name="Nature">
        <title>rRNA introns, odd ribosomes, and small enigmatic genomes across a large radiation of phyla.</title>
        <authorList>
            <person name="Brown C.T."/>
            <person name="Hug L.A."/>
            <person name="Thomas B.C."/>
            <person name="Sharon I."/>
            <person name="Castelle C.J."/>
            <person name="Singh A."/>
            <person name="Wilkins M.J."/>
            <person name="Williams K.H."/>
            <person name="Banfield J.F."/>
        </authorList>
    </citation>
    <scope>NUCLEOTIDE SEQUENCE [LARGE SCALE GENOMIC DNA]</scope>
</reference>
<gene>
    <name evidence="10" type="ORF">UT27_C0002G0029</name>
</gene>
<dbReference type="InterPro" id="IPR036217">
    <property type="entry name" value="MethylDNA_cys_MeTrfase_DNAb"/>
</dbReference>
<dbReference type="NCBIfam" id="TIGR00589">
    <property type="entry name" value="ogt"/>
    <property type="match status" value="1"/>
</dbReference>
<dbReference type="SUPFAM" id="SSF46767">
    <property type="entry name" value="Methylated DNA-protein cysteine methyltransferase, C-terminal domain"/>
    <property type="match status" value="1"/>
</dbReference>
<name>A0A837HS73_9BACT</name>
<accession>A0A837HS73</accession>
<evidence type="ECO:0000313" key="11">
    <source>
        <dbReference type="Proteomes" id="UP000033998"/>
    </source>
</evidence>
<dbReference type="InterPro" id="IPR001497">
    <property type="entry name" value="MethylDNA_cys_MeTrfase_AS"/>
</dbReference>
<evidence type="ECO:0000256" key="1">
    <source>
        <dbReference type="ARBA" id="ARBA00001286"/>
    </source>
</evidence>
<organism evidence="10 11">
    <name type="scientific">Candidatus Nomurabacteria bacterium GW2011_GWD2_39_12</name>
    <dbReference type="NCBI Taxonomy" id="1618759"/>
    <lineage>
        <taxon>Bacteria</taxon>
        <taxon>Candidatus Nomuraibacteriota</taxon>
    </lineage>
</organism>
<dbReference type="EC" id="2.1.1.63" evidence="3"/>
<protein>
    <recommendedName>
        <fullName evidence="3">methylated-DNA--[protein]-cysteine S-methyltransferase</fullName>
        <ecNumber evidence="3">2.1.1.63</ecNumber>
    </recommendedName>
</protein>
<dbReference type="CDD" id="cd06445">
    <property type="entry name" value="ATase"/>
    <property type="match status" value="1"/>
</dbReference>
<evidence type="ECO:0000256" key="8">
    <source>
        <dbReference type="ARBA" id="ARBA00049348"/>
    </source>
</evidence>
<sequence length="97" mass="10674">MKKVNIDNLRGTEFQKKVWKEILKIPEGETITYKELAKRIEKQKAIRAVANAVGANPALVLIPCHRVVRSDGSLGGYSGKGGIKTKLKLLNKEGVAF</sequence>
<evidence type="ECO:0000259" key="9">
    <source>
        <dbReference type="Pfam" id="PF01035"/>
    </source>
</evidence>
<dbReference type="PANTHER" id="PTHR10815:SF13">
    <property type="entry name" value="METHYLATED-DNA--PROTEIN-CYSTEINE METHYLTRANSFERASE"/>
    <property type="match status" value="1"/>
</dbReference>
<dbReference type="Proteomes" id="UP000033998">
    <property type="component" value="Unassembled WGS sequence"/>
</dbReference>
<comment type="caution">
    <text evidence="10">The sequence shown here is derived from an EMBL/GenBank/DDBJ whole genome shotgun (WGS) entry which is preliminary data.</text>
</comment>
<dbReference type="InterPro" id="IPR036388">
    <property type="entry name" value="WH-like_DNA-bd_sf"/>
</dbReference>
<evidence type="ECO:0000313" key="10">
    <source>
        <dbReference type="EMBL" id="KKR02170.1"/>
    </source>
</evidence>
<dbReference type="PROSITE" id="PS00374">
    <property type="entry name" value="MGMT"/>
    <property type="match status" value="1"/>
</dbReference>
<keyword evidence="6" id="KW-0227">DNA damage</keyword>
<evidence type="ECO:0000256" key="4">
    <source>
        <dbReference type="ARBA" id="ARBA00022603"/>
    </source>
</evidence>
<comment type="catalytic activity">
    <reaction evidence="8">
        <text>a 6-O-methyl-2'-deoxyguanosine in DNA + L-cysteinyl-[protein] = S-methyl-L-cysteinyl-[protein] + a 2'-deoxyguanosine in DNA</text>
        <dbReference type="Rhea" id="RHEA:24000"/>
        <dbReference type="Rhea" id="RHEA-COMP:10131"/>
        <dbReference type="Rhea" id="RHEA-COMP:10132"/>
        <dbReference type="Rhea" id="RHEA-COMP:11367"/>
        <dbReference type="Rhea" id="RHEA-COMP:11368"/>
        <dbReference type="ChEBI" id="CHEBI:29950"/>
        <dbReference type="ChEBI" id="CHEBI:82612"/>
        <dbReference type="ChEBI" id="CHEBI:85445"/>
        <dbReference type="ChEBI" id="CHEBI:85448"/>
        <dbReference type="EC" id="2.1.1.63"/>
    </reaction>
</comment>
<comment type="catalytic activity">
    <reaction evidence="1">
        <text>a 4-O-methyl-thymidine in DNA + L-cysteinyl-[protein] = a thymidine in DNA + S-methyl-L-cysteinyl-[protein]</text>
        <dbReference type="Rhea" id="RHEA:53428"/>
        <dbReference type="Rhea" id="RHEA-COMP:10131"/>
        <dbReference type="Rhea" id="RHEA-COMP:10132"/>
        <dbReference type="Rhea" id="RHEA-COMP:13555"/>
        <dbReference type="Rhea" id="RHEA-COMP:13556"/>
        <dbReference type="ChEBI" id="CHEBI:29950"/>
        <dbReference type="ChEBI" id="CHEBI:82612"/>
        <dbReference type="ChEBI" id="CHEBI:137386"/>
        <dbReference type="ChEBI" id="CHEBI:137387"/>
        <dbReference type="EC" id="2.1.1.63"/>
    </reaction>
</comment>
<comment type="similarity">
    <text evidence="2">Belongs to the MGMT family.</text>
</comment>